<evidence type="ECO:0000313" key="3">
    <source>
        <dbReference type="Proteomes" id="UP000515312"/>
    </source>
</evidence>
<reference evidence="2 3" key="1">
    <citation type="submission" date="2020-08" db="EMBL/GenBank/DDBJ databases">
        <title>Edaphobacter telluris sp. nov. and Acidobacterium dinghuensis sp. nov., two acidobacteria isolated from forest soil.</title>
        <authorList>
            <person name="Fu J."/>
            <person name="Qiu L."/>
        </authorList>
    </citation>
    <scope>NUCLEOTIDE SEQUENCE [LARGE SCALE GENOMIC DNA]</scope>
    <source>
        <strain evidence="2">4Y35</strain>
    </source>
</reference>
<keyword evidence="1" id="KW-0812">Transmembrane</keyword>
<protein>
    <submittedName>
        <fullName evidence="2">Uncharacterized protein</fullName>
    </submittedName>
</protein>
<feature type="transmembrane region" description="Helical" evidence="1">
    <location>
        <begin position="58"/>
        <end position="78"/>
    </location>
</feature>
<keyword evidence="1" id="KW-1133">Transmembrane helix</keyword>
<name>A0A7G8BLF4_9BACT</name>
<dbReference type="Proteomes" id="UP000515312">
    <property type="component" value="Chromosome"/>
</dbReference>
<dbReference type="KEGG" id="adin:H7849_05295"/>
<dbReference type="RefSeq" id="WP_186744751.1">
    <property type="nucleotide sequence ID" value="NZ_CP060394.1"/>
</dbReference>
<keyword evidence="3" id="KW-1185">Reference proteome</keyword>
<proteinExistence type="predicted"/>
<dbReference type="EMBL" id="CP060394">
    <property type="protein sequence ID" value="QNI33374.1"/>
    <property type="molecule type" value="Genomic_DNA"/>
</dbReference>
<gene>
    <name evidence="2" type="ORF">H7849_05295</name>
</gene>
<dbReference type="AlphaFoldDB" id="A0A7G8BLF4"/>
<evidence type="ECO:0000313" key="2">
    <source>
        <dbReference type="EMBL" id="QNI33374.1"/>
    </source>
</evidence>
<accession>A0A7G8BLF4</accession>
<keyword evidence="1" id="KW-0472">Membrane</keyword>
<sequence>MRLVTGFGIGVSLVTVATLLQPRFVAGSIPDGVFELILLPGKLLAVPFHDRGTASPEFLWRSRVFGSMILSVITFLVLPARKMSRNVTSV</sequence>
<evidence type="ECO:0000256" key="1">
    <source>
        <dbReference type="SAM" id="Phobius"/>
    </source>
</evidence>
<organism evidence="2 3">
    <name type="scientific">Alloacidobacterium dinghuense</name>
    <dbReference type="NCBI Taxonomy" id="2763107"/>
    <lineage>
        <taxon>Bacteria</taxon>
        <taxon>Pseudomonadati</taxon>
        <taxon>Acidobacteriota</taxon>
        <taxon>Terriglobia</taxon>
        <taxon>Terriglobales</taxon>
        <taxon>Acidobacteriaceae</taxon>
        <taxon>Alloacidobacterium</taxon>
    </lineage>
</organism>